<comment type="caution">
    <text evidence="2">The sequence shown here is derived from an EMBL/GenBank/DDBJ whole genome shotgun (WGS) entry which is preliminary data.</text>
</comment>
<evidence type="ECO:0000256" key="1">
    <source>
        <dbReference type="SAM" id="MobiDB-lite"/>
    </source>
</evidence>
<evidence type="ECO:0000313" key="3">
    <source>
        <dbReference type="Proteomes" id="UP001337655"/>
    </source>
</evidence>
<gene>
    <name evidence="2" type="ORF">LTR77_000450</name>
</gene>
<feature type="region of interest" description="Disordered" evidence="1">
    <location>
        <begin position="278"/>
        <end position="358"/>
    </location>
</feature>
<keyword evidence="3" id="KW-1185">Reference proteome</keyword>
<feature type="region of interest" description="Disordered" evidence="1">
    <location>
        <begin position="1"/>
        <end position="133"/>
    </location>
</feature>
<feature type="compositionally biased region" description="Low complexity" evidence="1">
    <location>
        <begin position="612"/>
        <end position="629"/>
    </location>
</feature>
<dbReference type="EMBL" id="JAVRRT010000001">
    <property type="protein sequence ID" value="KAK5175312.1"/>
    <property type="molecule type" value="Genomic_DNA"/>
</dbReference>
<evidence type="ECO:0000313" key="2">
    <source>
        <dbReference type="EMBL" id="KAK5175312.1"/>
    </source>
</evidence>
<feature type="compositionally biased region" description="Polar residues" evidence="1">
    <location>
        <begin position="69"/>
        <end position="79"/>
    </location>
</feature>
<feature type="region of interest" description="Disordered" evidence="1">
    <location>
        <begin position="501"/>
        <end position="560"/>
    </location>
</feature>
<proteinExistence type="predicted"/>
<dbReference type="RefSeq" id="XP_064663950.1">
    <property type="nucleotide sequence ID" value="XM_064797716.1"/>
</dbReference>
<dbReference type="GeneID" id="89921800"/>
<feature type="compositionally biased region" description="Polar residues" evidence="1">
    <location>
        <begin position="507"/>
        <end position="518"/>
    </location>
</feature>
<reference evidence="2 3" key="1">
    <citation type="submission" date="2023-08" db="EMBL/GenBank/DDBJ databases">
        <title>Black Yeasts Isolated from many extreme environments.</title>
        <authorList>
            <person name="Coleine C."/>
            <person name="Stajich J.E."/>
            <person name="Selbmann L."/>
        </authorList>
    </citation>
    <scope>NUCLEOTIDE SEQUENCE [LARGE SCALE GENOMIC DNA]</scope>
    <source>
        <strain evidence="2 3">CCFEE 5935</strain>
    </source>
</reference>
<sequence length="656" mass="71418">MEGPCDKCAKATRSLPSLSRAPRKDAQRSPLVSQALGSQGHHPQKSTGGAGKERHAPTDASIASRPAAGTSTSELSATQGKGKGKATSRSASRSSSRDSDHSSNSYFQGYPDPPEFENGQAYPDPEFLGDLPDTVEDYVSSVRKLKGDPAVAEDYFRDMWHAQLLLAFDVKKLKSRDGPRKQKSLSPLIPDGDAKLESAPSPTVPTVAILQVLFDQAMASENHRDTSSEPSRYGGGADYRDTVSAPDLESPHHSEYEGEDEQEGVYQRGEDVLAFVGPEEDDVESVKTSDSLTFRPHAVSPGSSTSLQFEFSPFDRVPEQKREDQDGRDDLYSAWPDDDTVERNEGSTVPAPPSSPVSMSSPVVLPFGMSPYLSPPEYPHEIAKLISTDYGPPPDPNAPRPILPDGKTLLRDPMLVGHLEPMWVYVDRALRRDGVSAIKARDYYVSCYVALLHKMFETPKPSTKKYVIPAERLGGPQSTAEAPRKPGMAFDWPTAQLSGSVIAGPRSTASTRTAQAEQRSLPANDAPASQLPDPPPRPRSTVDTRLFPYPEVNANPPEGVNDYANRVAKSTVDRTAAINYYWLYWHWNLASQFDQASRTNTPRGPAAEQRRAPQSTQPSQSSGSGATQSTVPAWRGRSASLRSRGTGSWRNSGSQR</sequence>
<feature type="region of interest" description="Disordered" evidence="1">
    <location>
        <begin position="176"/>
        <end position="202"/>
    </location>
</feature>
<feature type="region of interest" description="Disordered" evidence="1">
    <location>
        <begin position="596"/>
        <end position="656"/>
    </location>
</feature>
<dbReference type="Proteomes" id="UP001337655">
    <property type="component" value="Unassembled WGS sequence"/>
</dbReference>
<feature type="region of interest" description="Disordered" evidence="1">
    <location>
        <begin position="220"/>
        <end position="264"/>
    </location>
</feature>
<accession>A0AAV9PQV4</accession>
<feature type="compositionally biased region" description="Basic and acidic residues" evidence="1">
    <location>
        <begin position="316"/>
        <end position="331"/>
    </location>
</feature>
<dbReference type="AlphaFoldDB" id="A0AAV9PQV4"/>
<protein>
    <submittedName>
        <fullName evidence="2">Uncharacterized protein</fullName>
    </submittedName>
</protein>
<feature type="compositionally biased region" description="Polar residues" evidence="1">
    <location>
        <begin position="640"/>
        <end position="656"/>
    </location>
</feature>
<organism evidence="2 3">
    <name type="scientific">Saxophila tyrrhenica</name>
    <dbReference type="NCBI Taxonomy" id="1690608"/>
    <lineage>
        <taxon>Eukaryota</taxon>
        <taxon>Fungi</taxon>
        <taxon>Dikarya</taxon>
        <taxon>Ascomycota</taxon>
        <taxon>Pezizomycotina</taxon>
        <taxon>Dothideomycetes</taxon>
        <taxon>Dothideomycetidae</taxon>
        <taxon>Mycosphaerellales</taxon>
        <taxon>Extremaceae</taxon>
        <taxon>Saxophila</taxon>
    </lineage>
</organism>
<name>A0AAV9PQV4_9PEZI</name>